<dbReference type="GO" id="GO:0004867">
    <property type="term" value="F:serine-type endopeptidase inhibitor activity"/>
    <property type="evidence" value="ECO:0007669"/>
    <property type="project" value="UniProtKB-KW"/>
</dbReference>
<dbReference type="InterPro" id="IPR023549">
    <property type="entry name" value="Subtilisin_inhibitor"/>
</dbReference>
<evidence type="ECO:0000256" key="5">
    <source>
        <dbReference type="ARBA" id="ARBA00022900"/>
    </source>
</evidence>
<accession>A0A2S5ZWM6</accession>
<feature type="domain" description="Subtilisin inhibitor" evidence="8">
    <location>
        <begin position="69"/>
        <end position="138"/>
    </location>
</feature>
<evidence type="ECO:0000256" key="2">
    <source>
        <dbReference type="ARBA" id="ARBA00010472"/>
    </source>
</evidence>
<keyword evidence="4" id="KW-0646">Protease inhibitor</keyword>
<dbReference type="Pfam" id="PF00720">
    <property type="entry name" value="SSI"/>
    <property type="match status" value="1"/>
</dbReference>
<dbReference type="Proteomes" id="UP000238356">
    <property type="component" value="Unassembled WGS sequence"/>
</dbReference>
<keyword evidence="10" id="KW-1185">Reference proteome</keyword>
<comment type="caution">
    <text evidence="9">The sequence shown here is derived from an EMBL/GenBank/DDBJ whole genome shotgun (WGS) entry which is preliminary data.</text>
</comment>
<evidence type="ECO:0000256" key="3">
    <source>
        <dbReference type="ARBA" id="ARBA00022525"/>
    </source>
</evidence>
<dbReference type="InterPro" id="IPR036819">
    <property type="entry name" value="Subtilisin_inhibitor-like_sf"/>
</dbReference>
<evidence type="ECO:0000256" key="6">
    <source>
        <dbReference type="ARBA" id="ARBA00023157"/>
    </source>
</evidence>
<dbReference type="SUPFAM" id="SSF55399">
    <property type="entry name" value="Subtilisin inhibitor"/>
    <property type="match status" value="1"/>
</dbReference>
<name>A0A2S5ZWM6_9NOCA</name>
<organism evidence="9 10">
    <name type="scientific">Nocardia nova</name>
    <dbReference type="NCBI Taxonomy" id="37330"/>
    <lineage>
        <taxon>Bacteria</taxon>
        <taxon>Bacillati</taxon>
        <taxon>Actinomycetota</taxon>
        <taxon>Actinomycetes</taxon>
        <taxon>Mycobacteriales</taxon>
        <taxon>Nocardiaceae</taxon>
        <taxon>Nocardia</taxon>
    </lineage>
</organism>
<dbReference type="AlphaFoldDB" id="A0A2S5ZWM6"/>
<comment type="subcellular location">
    <subcellularLocation>
        <location evidence="1">Secreted</location>
    </subcellularLocation>
</comment>
<keyword evidence="3" id="KW-0964">Secreted</keyword>
<proteinExistence type="inferred from homology"/>
<sequence>MVDRSSATTDNRRRRRRNPPSARGREADVKATMRGLIGAACAAAVLMPVGSAAALDAATQLIFTRTEPDRSPRTVTLTCDPTDGSHPEAAAACAYLADAELALPDSDSGVRCFRYYPVELRAHGTVRGTPVSIEHTYGCVVPDLPAPWKF</sequence>
<comment type="similarity">
    <text evidence="2">Belongs to the protease inhibitor I16 (SSI) family.</text>
</comment>
<gene>
    <name evidence="9" type="ORF">C5F51_31960</name>
</gene>
<dbReference type="Gene3D" id="3.30.350.10">
    <property type="entry name" value="Subtilisin inhibitor-like"/>
    <property type="match status" value="1"/>
</dbReference>
<evidence type="ECO:0000259" key="8">
    <source>
        <dbReference type="Pfam" id="PF00720"/>
    </source>
</evidence>
<evidence type="ECO:0000313" key="10">
    <source>
        <dbReference type="Proteomes" id="UP000238356"/>
    </source>
</evidence>
<evidence type="ECO:0000256" key="1">
    <source>
        <dbReference type="ARBA" id="ARBA00004613"/>
    </source>
</evidence>
<reference evidence="9 10" key="1">
    <citation type="submission" date="2018-02" db="EMBL/GenBank/DDBJ databases">
        <title>8 Nocardia nova and 1 Nocardia cyriacigeorgica strain used for evolution to TMP-SMX.</title>
        <authorList>
            <person name="Mehta H."/>
            <person name="Weng J."/>
            <person name="Shamoo Y."/>
        </authorList>
    </citation>
    <scope>NUCLEOTIDE SEQUENCE [LARGE SCALE GENOMIC DNA]</scope>
    <source>
        <strain evidence="9 10">BAA2227</strain>
    </source>
</reference>
<evidence type="ECO:0000256" key="7">
    <source>
        <dbReference type="SAM" id="MobiDB-lite"/>
    </source>
</evidence>
<dbReference type="PROSITE" id="PS00999">
    <property type="entry name" value="SSI"/>
    <property type="match status" value="1"/>
</dbReference>
<dbReference type="EMBL" id="PSZD01000032">
    <property type="protein sequence ID" value="PPJ22065.1"/>
    <property type="molecule type" value="Genomic_DNA"/>
</dbReference>
<keyword evidence="6" id="KW-1015">Disulfide bond</keyword>
<dbReference type="InterPro" id="IPR020054">
    <property type="entry name" value="Prot_inh_SSI_I16_CS"/>
</dbReference>
<keyword evidence="5" id="KW-0722">Serine protease inhibitor</keyword>
<feature type="region of interest" description="Disordered" evidence="7">
    <location>
        <begin position="1"/>
        <end position="28"/>
    </location>
</feature>
<dbReference type="GO" id="GO:0005576">
    <property type="term" value="C:extracellular region"/>
    <property type="evidence" value="ECO:0007669"/>
    <property type="project" value="UniProtKB-SubCell"/>
</dbReference>
<protein>
    <recommendedName>
        <fullName evidence="8">Subtilisin inhibitor domain-containing protein</fullName>
    </recommendedName>
</protein>
<evidence type="ECO:0000256" key="4">
    <source>
        <dbReference type="ARBA" id="ARBA00022690"/>
    </source>
</evidence>
<evidence type="ECO:0000313" key="9">
    <source>
        <dbReference type="EMBL" id="PPJ22065.1"/>
    </source>
</evidence>